<dbReference type="InterPro" id="IPR010265">
    <property type="entry name" value="Phage_lambda_TipM"/>
</dbReference>
<accession>A0A0F6B0D0</accession>
<reference evidence="1 3" key="1">
    <citation type="journal article" date="2010" name="J. Bacteriol.">
        <title>Short-term signatures of evolutionary change in the Salmonella enterica serovar typhimurium 14028 genome.</title>
        <authorList>
            <person name="Jarvik T."/>
            <person name="Smillie C."/>
            <person name="Groisman E.A."/>
            <person name="Ochman H."/>
        </authorList>
    </citation>
    <scope>NUCLEOTIDE SEQUENCE [LARGE SCALE GENOMIC DNA]</scope>
    <source>
        <strain evidence="1">14028S</strain>
        <strain evidence="3">14028s / SGSC 2262</strain>
    </source>
</reference>
<dbReference type="KEGG" id="seo:STM14_1471"/>
<dbReference type="Proteomes" id="UP000002695">
    <property type="component" value="Chromosome"/>
</dbReference>
<evidence type="ECO:0000313" key="2">
    <source>
        <dbReference type="EMBL" id="ACY89607.1"/>
    </source>
</evidence>
<dbReference type="Pfam" id="PF05939">
    <property type="entry name" value="Phage_min_tail"/>
    <property type="match status" value="1"/>
</dbReference>
<evidence type="ECO:0000313" key="3">
    <source>
        <dbReference type="Proteomes" id="UP000002695"/>
    </source>
</evidence>
<dbReference type="PATRIC" id="fig|588858.6.peg.1438"/>
<dbReference type="KEGG" id="seo:STM14_3176"/>
<dbReference type="HOGENOM" id="CLU_142717_1_2_6"/>
<name>A0A0F6B0D0_SALT1</name>
<dbReference type="RefSeq" id="WP_000447369.1">
    <property type="nucleotide sequence ID" value="NC_016856.1"/>
</dbReference>
<dbReference type="EMBL" id="CP001363">
    <property type="protein sequence ID" value="ACY89607.1"/>
    <property type="molecule type" value="Genomic_DNA"/>
</dbReference>
<evidence type="ECO:0000313" key="1">
    <source>
        <dbReference type="EMBL" id="ACY87956.1"/>
    </source>
</evidence>
<sequence>METFNWKIRPDMTVESEPKVTSIKLGDGYEQRRPAGLNNHLAKYNVTVRIRKGEHQNLEAFLSRHGGVKSFLWTPPYTWTQIRVICRKWSINVGSLWVTVTTTFEQVVI</sequence>
<organism evidence="1 3">
    <name type="scientific">Salmonella typhimurium (strain 14028s / SGSC 2262)</name>
    <dbReference type="NCBI Taxonomy" id="588858"/>
    <lineage>
        <taxon>Bacteria</taxon>
        <taxon>Pseudomonadati</taxon>
        <taxon>Pseudomonadota</taxon>
        <taxon>Gammaproteobacteria</taxon>
        <taxon>Enterobacterales</taxon>
        <taxon>Enterobacteriaceae</taxon>
        <taxon>Salmonella</taxon>
    </lineage>
</organism>
<dbReference type="EMBL" id="CP001363">
    <property type="protein sequence ID" value="ACY87956.1"/>
    <property type="molecule type" value="Genomic_DNA"/>
</dbReference>
<protein>
    <submittedName>
        <fullName evidence="1">Phage tail component M-like protein</fullName>
    </submittedName>
</protein>
<proteinExistence type="predicted"/>
<keyword evidence="3" id="KW-1185">Reference proteome</keyword>
<gene>
    <name evidence="1" type="ordered locus">STM14_1471</name>
    <name evidence="2" type="ordered locus">STM14_3176</name>
</gene>
<dbReference type="AlphaFoldDB" id="A0A0F6B0D0"/>
<dbReference type="BioCyc" id="SENT588858:STM14_RS06955-MONOMER"/>